<keyword evidence="4" id="KW-1185">Reference proteome</keyword>
<accession>A0A8E2EX19</accession>
<gene>
    <name evidence="3" type="ORF">AOQ84DRAFT_75735</name>
</gene>
<dbReference type="OrthoDB" id="3930134at2759"/>
<reference evidence="3 4" key="1">
    <citation type="journal article" date="2016" name="Nat. Commun.">
        <title>Ectomycorrhizal ecology is imprinted in the genome of the dominant symbiotic fungus Cenococcum geophilum.</title>
        <authorList>
            <consortium name="DOE Joint Genome Institute"/>
            <person name="Peter M."/>
            <person name="Kohler A."/>
            <person name="Ohm R.A."/>
            <person name="Kuo A."/>
            <person name="Krutzmann J."/>
            <person name="Morin E."/>
            <person name="Arend M."/>
            <person name="Barry K.W."/>
            <person name="Binder M."/>
            <person name="Choi C."/>
            <person name="Clum A."/>
            <person name="Copeland A."/>
            <person name="Grisel N."/>
            <person name="Haridas S."/>
            <person name="Kipfer T."/>
            <person name="LaButti K."/>
            <person name="Lindquist E."/>
            <person name="Lipzen A."/>
            <person name="Maire R."/>
            <person name="Meier B."/>
            <person name="Mihaltcheva S."/>
            <person name="Molinier V."/>
            <person name="Murat C."/>
            <person name="Poggeler S."/>
            <person name="Quandt C.A."/>
            <person name="Sperisen C."/>
            <person name="Tritt A."/>
            <person name="Tisserant E."/>
            <person name="Crous P.W."/>
            <person name="Henrissat B."/>
            <person name="Nehls U."/>
            <person name="Egli S."/>
            <person name="Spatafora J.W."/>
            <person name="Grigoriev I.V."/>
            <person name="Martin F.M."/>
        </authorList>
    </citation>
    <scope>NUCLEOTIDE SEQUENCE [LARGE SCALE GENOMIC DNA]</scope>
    <source>
        <strain evidence="3 4">CBS 207.34</strain>
    </source>
</reference>
<keyword evidence="2" id="KW-0472">Membrane</keyword>
<feature type="transmembrane region" description="Helical" evidence="2">
    <location>
        <begin position="243"/>
        <end position="264"/>
    </location>
</feature>
<keyword evidence="2" id="KW-0812">Transmembrane</keyword>
<feature type="region of interest" description="Disordered" evidence="1">
    <location>
        <begin position="317"/>
        <end position="342"/>
    </location>
</feature>
<dbReference type="Proteomes" id="UP000250140">
    <property type="component" value="Unassembled WGS sequence"/>
</dbReference>
<proteinExistence type="predicted"/>
<dbReference type="AlphaFoldDB" id="A0A8E2EX19"/>
<protein>
    <submittedName>
        <fullName evidence="3">Uncharacterized protein</fullName>
    </submittedName>
</protein>
<evidence type="ECO:0000256" key="1">
    <source>
        <dbReference type="SAM" id="MobiDB-lite"/>
    </source>
</evidence>
<keyword evidence="2" id="KW-1133">Transmembrane helix</keyword>
<dbReference type="EMBL" id="KV750056">
    <property type="protein sequence ID" value="OCL06492.1"/>
    <property type="molecule type" value="Genomic_DNA"/>
</dbReference>
<evidence type="ECO:0000313" key="3">
    <source>
        <dbReference type="EMBL" id="OCL06492.1"/>
    </source>
</evidence>
<evidence type="ECO:0000313" key="4">
    <source>
        <dbReference type="Proteomes" id="UP000250140"/>
    </source>
</evidence>
<organism evidence="3 4">
    <name type="scientific">Glonium stellatum</name>
    <dbReference type="NCBI Taxonomy" id="574774"/>
    <lineage>
        <taxon>Eukaryota</taxon>
        <taxon>Fungi</taxon>
        <taxon>Dikarya</taxon>
        <taxon>Ascomycota</taxon>
        <taxon>Pezizomycotina</taxon>
        <taxon>Dothideomycetes</taxon>
        <taxon>Pleosporomycetidae</taxon>
        <taxon>Gloniales</taxon>
        <taxon>Gloniaceae</taxon>
        <taxon>Glonium</taxon>
    </lineage>
</organism>
<evidence type="ECO:0000256" key="2">
    <source>
        <dbReference type="SAM" id="Phobius"/>
    </source>
</evidence>
<name>A0A8E2EX19_9PEZI</name>
<sequence length="342" mass="35539">MSRTIIGSLKSTFTPPPACSILVAQCATCTNAWQGQSCYSVDSSNEGAQDEASCWPPATVTTPQAPLAGWGFYSPGLNCPSGYTSACTAISQPQGSSSVSLITPFAFQYALDAGETAVGCCPTGYSCSKNPLYSWQTCVSIATSATYSAVTCESGTSGGFAFWTIPFTTVSAVTVSKVSLYAPLIQINWQASDRPVKTVTLGSVSTFSTSTSTLTSASATSSVNFTGGPAPAKSSGLTTGAKVAISVIVPLVFLIGLGLALFVLRKMRREKMAPGPSRVQYKEVSAEQVHELHGGHPGGIRSDVKLNANAPQELFAHSGPVYELGSPTRPDDPNKPVATAYQ</sequence>